<evidence type="ECO:0000313" key="5">
    <source>
        <dbReference type="EMBL" id="SPL70029.1"/>
    </source>
</evidence>
<dbReference type="InterPro" id="IPR022644">
    <property type="entry name" value="De-COase2_N"/>
</dbReference>
<dbReference type="Proteomes" id="UP000245974">
    <property type="component" value="Unassembled WGS sequence"/>
</dbReference>
<dbReference type="Gene3D" id="3.20.20.10">
    <property type="entry name" value="Alanine racemase"/>
    <property type="match status" value="1"/>
</dbReference>
<dbReference type="InParanoid" id="A0A2U3MXJ9"/>
<sequence>MQHLNALRHPLVERILSHYPDEIFQLIRGIGSPLHLVFPKIFVENIQRFKKVLSDAEVDSTVLFAKKSNKADCFIQTCREQEIGVDVASIGELSKTLSLGIRGDSIGVSGPEKDLALLQLAVQHECLIAIDSLSELNKLLYLTEHSHKKCRILCRVVIPEYEKTRFGLSPAELEQLFKICLSHSTRIELFGFSFHLSGYDIGARARAANFLIEYCLKARQLGLTSCHCVDIGGGFPVQYVEQQAWDDFQRYDIAKHYHAEKHFKDFYPYASPCTGADSLKAILEFDVESGISLKQKLKHHHLHLIIEPGRALLDQAGLSAFRIQGIKNKKLEKEQYAILTVEGSSFSLSEQWFNTEFLPDPVLLTRKPLTQKEFIACIAGASCLEVDMLSWRKIRFQQIASLGDLCIYLNTAGYQMDSNESSFHESKIPLKVVVELNNEKFDWHIDDQTRHVQDMNFINKIESVIK</sequence>
<dbReference type="Gene3D" id="2.40.37.10">
    <property type="entry name" value="Lyase, Ornithine Decarboxylase, Chain A, domain 1"/>
    <property type="match status" value="1"/>
</dbReference>
<evidence type="ECO:0000256" key="2">
    <source>
        <dbReference type="ARBA" id="ARBA00022898"/>
    </source>
</evidence>
<keyword evidence="6" id="KW-1185">Reference proteome</keyword>
<dbReference type="InterPro" id="IPR029066">
    <property type="entry name" value="PLP-binding_barrel"/>
</dbReference>
<organism evidence="5 6">
    <name type="scientific">Acinetobacter stercoris</name>
    <dbReference type="NCBI Taxonomy" id="2126983"/>
    <lineage>
        <taxon>Bacteria</taxon>
        <taxon>Pseudomonadati</taxon>
        <taxon>Pseudomonadota</taxon>
        <taxon>Gammaproteobacteria</taxon>
        <taxon>Moraxellales</taxon>
        <taxon>Moraxellaceae</taxon>
        <taxon>Acinetobacter</taxon>
    </lineage>
</organism>
<dbReference type="EMBL" id="OOGT01000038">
    <property type="protein sequence ID" value="SPL70029.1"/>
    <property type="molecule type" value="Genomic_DNA"/>
</dbReference>
<name>A0A2U3MXJ9_9GAMM</name>
<dbReference type="RefSeq" id="WP_121973531.1">
    <property type="nucleotide sequence ID" value="NZ_OOGT01000038.1"/>
</dbReference>
<keyword evidence="5" id="KW-0456">Lyase</keyword>
<feature type="active site" description="Proton donor" evidence="3">
    <location>
        <position position="383"/>
    </location>
</feature>
<accession>A0A2U3MXJ9</accession>
<dbReference type="InterPro" id="IPR009006">
    <property type="entry name" value="Ala_racemase/Decarboxylase_C"/>
</dbReference>
<evidence type="ECO:0000256" key="1">
    <source>
        <dbReference type="ARBA" id="ARBA00001933"/>
    </source>
</evidence>
<comment type="cofactor">
    <cofactor evidence="1 3">
        <name>pyridoxal 5'-phosphate</name>
        <dbReference type="ChEBI" id="CHEBI:597326"/>
    </cofactor>
</comment>
<dbReference type="SUPFAM" id="SSF50621">
    <property type="entry name" value="Alanine racemase C-terminal domain-like"/>
    <property type="match status" value="1"/>
</dbReference>
<dbReference type="Pfam" id="PF02784">
    <property type="entry name" value="Orn_Arg_deC_N"/>
    <property type="match status" value="1"/>
</dbReference>
<gene>
    <name evidence="5" type="primary">lysA_1</name>
    <name evidence="5" type="ORF">KPC_1207</name>
</gene>
<proteinExistence type="predicted"/>
<evidence type="ECO:0000259" key="4">
    <source>
        <dbReference type="Pfam" id="PF02784"/>
    </source>
</evidence>
<dbReference type="PRINTS" id="PR01179">
    <property type="entry name" value="ODADCRBXLASE"/>
</dbReference>
<dbReference type="EC" id="4.1.1.20" evidence="5"/>
<dbReference type="OrthoDB" id="9802147at2"/>
<protein>
    <submittedName>
        <fullName evidence="5">Diaminopimelate decarboxylase</fullName>
        <ecNumber evidence="5">4.1.1.20</ecNumber>
    </submittedName>
</protein>
<dbReference type="PANTHER" id="PTHR43727:SF2">
    <property type="entry name" value="GROUP IV DECARBOXYLASE"/>
    <property type="match status" value="1"/>
</dbReference>
<dbReference type="AlphaFoldDB" id="A0A2U3MXJ9"/>
<dbReference type="GO" id="GO:0009089">
    <property type="term" value="P:lysine biosynthetic process via diaminopimelate"/>
    <property type="evidence" value="ECO:0007669"/>
    <property type="project" value="TreeGrafter"/>
</dbReference>
<evidence type="ECO:0000313" key="6">
    <source>
        <dbReference type="Proteomes" id="UP000245974"/>
    </source>
</evidence>
<feature type="modified residue" description="N6-(pyridoxal phosphate)lysine" evidence="3">
    <location>
        <position position="67"/>
    </location>
</feature>
<dbReference type="InterPro" id="IPR022657">
    <property type="entry name" value="De-COase2_CS"/>
</dbReference>
<dbReference type="SUPFAM" id="SSF51419">
    <property type="entry name" value="PLP-binding barrel"/>
    <property type="match status" value="1"/>
</dbReference>
<evidence type="ECO:0000256" key="3">
    <source>
        <dbReference type="PIRSR" id="PIRSR600183-50"/>
    </source>
</evidence>
<keyword evidence="2 3" id="KW-0663">Pyridoxal phosphate</keyword>
<feature type="domain" description="Orn/DAP/Arg decarboxylase 2 N-terminal" evidence="4">
    <location>
        <begin position="44"/>
        <end position="254"/>
    </location>
</feature>
<dbReference type="PROSITE" id="PS00879">
    <property type="entry name" value="ODR_DC_2_2"/>
    <property type="match status" value="1"/>
</dbReference>
<reference evidence="6" key="1">
    <citation type="submission" date="2018-03" db="EMBL/GenBank/DDBJ databases">
        <authorList>
            <person name="Blom J."/>
        </authorList>
    </citation>
    <scope>NUCLEOTIDE SEQUENCE [LARGE SCALE GENOMIC DNA]</scope>
    <source>
        <strain evidence="6">KPC-SM-21</strain>
    </source>
</reference>
<dbReference type="GO" id="GO:0008836">
    <property type="term" value="F:diaminopimelate decarboxylase activity"/>
    <property type="evidence" value="ECO:0007669"/>
    <property type="project" value="UniProtKB-EC"/>
</dbReference>
<dbReference type="InterPro" id="IPR000183">
    <property type="entry name" value="Orn/DAP/Arg_de-COase"/>
</dbReference>
<dbReference type="PANTHER" id="PTHR43727">
    <property type="entry name" value="DIAMINOPIMELATE DECARBOXYLASE"/>
    <property type="match status" value="1"/>
</dbReference>